<evidence type="ECO:0000313" key="2">
    <source>
        <dbReference type="Proteomes" id="UP001289645"/>
    </source>
</evidence>
<reference evidence="1 2" key="1">
    <citation type="journal article" date="2021" name="Chemosphere">
        <title>Bioballs carrying a syntrophic Rhodococcus and Mycolicibacterium consortium for simultaneous sorption and biodegradation of fuel oil in contaminated freshwater.</title>
        <authorList>
            <person name="Naloka K."/>
            <person name="Polrit D."/>
            <person name="Muangchinda C."/>
            <person name="Thoetkiattikul H."/>
            <person name="Pinyakong O."/>
        </authorList>
    </citation>
    <scope>NUCLEOTIDE SEQUENCE [LARGE SCALE GENOMIC DNA]</scope>
    <source>
        <strain evidence="1 2">J101</strain>
    </source>
</reference>
<dbReference type="EMBL" id="JAOXLN010000017">
    <property type="protein sequence ID" value="MDZ5087060.1"/>
    <property type="molecule type" value="Genomic_DNA"/>
</dbReference>
<accession>A0ACC6MJA5</accession>
<comment type="caution">
    <text evidence="1">The sequence shown here is derived from an EMBL/GenBank/DDBJ whole genome shotgun (WGS) entry which is preliminary data.</text>
</comment>
<dbReference type="Proteomes" id="UP001289645">
    <property type="component" value="Unassembled WGS sequence"/>
</dbReference>
<name>A0ACC6MJA5_MYCPF</name>
<sequence length="174" mass="18565">MVSMNRARTTTTAVGVRARFASVLAAALMLSACGQGAQEDSETSTAPALEVRHDTAPLAEMFPLLGEPESASWIMWDNSRVAEGSRVKVVWIDAVAQVSPQTMDRLVAEHPTEARGQEPAVQAVLEPELPPGPFRSGVELNMAFGGEGKSTRVFLDDTHDAVVLQSYTMGAAPE</sequence>
<organism evidence="1 2">
    <name type="scientific">Mycolicibacterium parafortuitum</name>
    <name type="common">Mycobacterium parafortuitum</name>
    <dbReference type="NCBI Taxonomy" id="39692"/>
    <lineage>
        <taxon>Bacteria</taxon>
        <taxon>Bacillati</taxon>
        <taxon>Actinomycetota</taxon>
        <taxon>Actinomycetes</taxon>
        <taxon>Mycobacteriales</taxon>
        <taxon>Mycobacteriaceae</taxon>
        <taxon>Mycolicibacterium</taxon>
    </lineage>
</organism>
<proteinExistence type="predicted"/>
<evidence type="ECO:0000313" key="1">
    <source>
        <dbReference type="EMBL" id="MDZ5087060.1"/>
    </source>
</evidence>
<protein>
    <submittedName>
        <fullName evidence="1">Uncharacterized protein</fullName>
    </submittedName>
</protein>
<gene>
    <name evidence="1" type="ORF">OHX15_16860</name>
</gene>
<keyword evidence="2" id="KW-1185">Reference proteome</keyword>